<protein>
    <submittedName>
        <fullName evidence="1">Uncharacterized protein</fullName>
    </submittedName>
</protein>
<keyword evidence="2" id="KW-1185">Reference proteome</keyword>
<accession>A0A1D1VPD0</accession>
<sequence>MLLDGNSCRRARCFWPPFPCSQSTPTSSSCRVIRIGHSRRAVTVISSWKNQVEIFSPFLDISVTCFAGIVYRLHLSEYKSGHLHRLVVVCHFTKFFPILPHIATRFS</sequence>
<reference evidence="1 2" key="1">
    <citation type="journal article" date="2016" name="Nat. Commun.">
        <title>Extremotolerant tardigrade genome and improved radiotolerance of human cultured cells by tardigrade-unique protein.</title>
        <authorList>
            <person name="Hashimoto T."/>
            <person name="Horikawa D.D."/>
            <person name="Saito Y."/>
            <person name="Kuwahara H."/>
            <person name="Kozuka-Hata H."/>
            <person name="Shin-I T."/>
            <person name="Minakuchi Y."/>
            <person name="Ohishi K."/>
            <person name="Motoyama A."/>
            <person name="Aizu T."/>
            <person name="Enomoto A."/>
            <person name="Kondo K."/>
            <person name="Tanaka S."/>
            <person name="Hara Y."/>
            <person name="Koshikawa S."/>
            <person name="Sagara H."/>
            <person name="Miura T."/>
            <person name="Yokobori S."/>
            <person name="Miyagawa K."/>
            <person name="Suzuki Y."/>
            <person name="Kubo T."/>
            <person name="Oyama M."/>
            <person name="Kohara Y."/>
            <person name="Fujiyama A."/>
            <person name="Arakawa K."/>
            <person name="Katayama T."/>
            <person name="Toyoda A."/>
            <person name="Kunieda T."/>
        </authorList>
    </citation>
    <scope>NUCLEOTIDE SEQUENCE [LARGE SCALE GENOMIC DNA]</scope>
    <source>
        <strain evidence="1 2">YOKOZUNA-1</strain>
    </source>
</reference>
<evidence type="ECO:0000313" key="1">
    <source>
        <dbReference type="EMBL" id="GAV02686.1"/>
    </source>
</evidence>
<dbReference type="AlphaFoldDB" id="A0A1D1VPD0"/>
<dbReference type="EMBL" id="BDGG01000008">
    <property type="protein sequence ID" value="GAV02686.1"/>
    <property type="molecule type" value="Genomic_DNA"/>
</dbReference>
<evidence type="ECO:0000313" key="2">
    <source>
        <dbReference type="Proteomes" id="UP000186922"/>
    </source>
</evidence>
<comment type="caution">
    <text evidence="1">The sequence shown here is derived from an EMBL/GenBank/DDBJ whole genome shotgun (WGS) entry which is preliminary data.</text>
</comment>
<dbReference type="Proteomes" id="UP000186922">
    <property type="component" value="Unassembled WGS sequence"/>
</dbReference>
<organism evidence="1 2">
    <name type="scientific">Ramazzottius varieornatus</name>
    <name type="common">Water bear</name>
    <name type="synonym">Tardigrade</name>
    <dbReference type="NCBI Taxonomy" id="947166"/>
    <lineage>
        <taxon>Eukaryota</taxon>
        <taxon>Metazoa</taxon>
        <taxon>Ecdysozoa</taxon>
        <taxon>Tardigrada</taxon>
        <taxon>Eutardigrada</taxon>
        <taxon>Parachela</taxon>
        <taxon>Hypsibioidea</taxon>
        <taxon>Ramazzottiidae</taxon>
        <taxon>Ramazzottius</taxon>
    </lineage>
</organism>
<name>A0A1D1VPD0_RAMVA</name>
<proteinExistence type="predicted"/>
<gene>
    <name evidence="1" type="primary">RvY_13222</name>
    <name evidence="1" type="synonym">RvY_13222.1</name>
    <name evidence="1" type="ORF">RvY_13222-1</name>
</gene>